<feature type="domain" description="Hedgehog/Intein (Hint)" evidence="1">
    <location>
        <begin position="139"/>
        <end position="280"/>
    </location>
</feature>
<comment type="caution">
    <text evidence="2">The sequence shown here is derived from an EMBL/GenBank/DDBJ whole genome shotgun (WGS) entry which is preliminary data.</text>
</comment>
<dbReference type="Pfam" id="PF13403">
    <property type="entry name" value="Hint_2"/>
    <property type="match status" value="1"/>
</dbReference>
<reference evidence="2" key="1">
    <citation type="journal article" date="2021" name="Front. Microbiol.">
        <title>Comprehensive Comparative Genomics and Phenotyping of Methylobacterium Species.</title>
        <authorList>
            <person name="Alessa O."/>
            <person name="Ogura Y."/>
            <person name="Fujitani Y."/>
            <person name="Takami H."/>
            <person name="Hayashi T."/>
            <person name="Sahin N."/>
            <person name="Tani A."/>
        </authorList>
    </citation>
    <scope>NUCLEOTIDE SEQUENCE</scope>
    <source>
        <strain evidence="2">DSM 14458</strain>
    </source>
</reference>
<proteinExistence type="predicted"/>
<dbReference type="EMBL" id="BPRE01000007">
    <property type="protein sequence ID" value="GJE75967.1"/>
    <property type="molecule type" value="Genomic_DNA"/>
</dbReference>
<keyword evidence="3" id="KW-1185">Reference proteome</keyword>
<dbReference type="Proteomes" id="UP001055093">
    <property type="component" value="Unassembled WGS sequence"/>
</dbReference>
<dbReference type="Gene3D" id="2.170.16.10">
    <property type="entry name" value="Hedgehog/Intein (Hint) domain"/>
    <property type="match status" value="1"/>
</dbReference>
<reference evidence="2" key="2">
    <citation type="submission" date="2021-08" db="EMBL/GenBank/DDBJ databases">
        <authorList>
            <person name="Tani A."/>
            <person name="Ola A."/>
            <person name="Ogura Y."/>
            <person name="Katsura K."/>
            <person name="Hayashi T."/>
        </authorList>
    </citation>
    <scope>NUCLEOTIDE SEQUENCE</scope>
    <source>
        <strain evidence="2">DSM 14458</strain>
    </source>
</reference>
<dbReference type="RefSeq" id="WP_137828859.1">
    <property type="nucleotide sequence ID" value="NZ_BPRE01000007.1"/>
</dbReference>
<gene>
    <name evidence="2" type="ORF">BGCPKDLD_2556</name>
</gene>
<evidence type="ECO:0000259" key="1">
    <source>
        <dbReference type="Pfam" id="PF13403"/>
    </source>
</evidence>
<dbReference type="InterPro" id="IPR036844">
    <property type="entry name" value="Hint_dom_sf"/>
</dbReference>
<name>A0ABQ4UZ52_9HYPH</name>
<dbReference type="SUPFAM" id="SSF51294">
    <property type="entry name" value="Hedgehog/intein (Hint) domain"/>
    <property type="match status" value="1"/>
</dbReference>
<evidence type="ECO:0000313" key="3">
    <source>
        <dbReference type="Proteomes" id="UP001055093"/>
    </source>
</evidence>
<accession>A0ABQ4UZ52</accession>
<dbReference type="InterPro" id="IPR028992">
    <property type="entry name" value="Hedgehog/Intein_dom"/>
</dbReference>
<protein>
    <recommendedName>
        <fullName evidence="1">Hedgehog/Intein (Hint) domain-containing protein</fullName>
    </recommendedName>
</protein>
<evidence type="ECO:0000313" key="2">
    <source>
        <dbReference type="EMBL" id="GJE75967.1"/>
    </source>
</evidence>
<organism evidence="2 3">
    <name type="scientific">Methylorubrum suomiense</name>
    <dbReference type="NCBI Taxonomy" id="144191"/>
    <lineage>
        <taxon>Bacteria</taxon>
        <taxon>Pseudomonadati</taxon>
        <taxon>Pseudomonadota</taxon>
        <taxon>Alphaproteobacteria</taxon>
        <taxon>Hyphomicrobiales</taxon>
        <taxon>Methylobacteriaceae</taxon>
        <taxon>Methylorubrum</taxon>
    </lineage>
</organism>
<sequence>MPQFTYNFSDPAGSSFTVTTEDNTTVFTSPSGQQAEGFAITGISGTFNGQEITGLSGPAGFSQSDTDANGGGASGPFNNIIFINDTQAEFGTSSRGVDSNGIGFRTATTDYGVFTDGTEFRYQANGNPTPATLSSTNAPCFVTGTMIRTTRGEVAVEDLRVGDLAVTASGSVRPITWIGHREVASTSGSICFSHQPVRVRANAFGRGLPVRDLRLSPGHPVLVGADADNEGGYLVPVMCLINGTTIAREPVSSVTYWHVELECHDILLAEGLAAESYLDGGERAFFEEASDHALHNPDFVVPGWDARCRPVAVDGPVVEAERARLAGVFAGSLTADCAWEDAARFPWLAA</sequence>